<dbReference type="OrthoDB" id="1729518at2759"/>
<dbReference type="InterPro" id="IPR004598">
    <property type="entry name" value="TFIIH_p52/Tfb2"/>
</dbReference>
<dbReference type="EMBL" id="QEFC01001512">
    <property type="protein sequence ID" value="KAE9457404.1"/>
    <property type="molecule type" value="Genomic_DNA"/>
</dbReference>
<reference evidence="2 3" key="1">
    <citation type="journal article" date="2019" name="Genome Biol. Evol.">
        <title>The Rhododendron genome and chromosomal organization provide insight into shared whole-genome duplications across the heath family (Ericaceae).</title>
        <authorList>
            <person name="Soza V.L."/>
            <person name="Lindsley D."/>
            <person name="Waalkes A."/>
            <person name="Ramage E."/>
            <person name="Patwardhan R.P."/>
            <person name="Burton J.N."/>
            <person name="Adey A."/>
            <person name="Kumar A."/>
            <person name="Qiu R."/>
            <person name="Shendure J."/>
            <person name="Hall B."/>
        </authorList>
    </citation>
    <scope>NUCLEOTIDE SEQUENCE [LARGE SCALE GENOMIC DNA]</scope>
    <source>
        <strain evidence="2">RSF 1966-606</strain>
    </source>
</reference>
<dbReference type="Pfam" id="PF03849">
    <property type="entry name" value="Tfb2"/>
    <property type="match status" value="1"/>
</dbReference>
<comment type="caution">
    <text evidence="2">The sequence shown here is derived from an EMBL/GenBank/DDBJ whole genome shotgun (WGS) entry which is preliminary data.</text>
</comment>
<keyword evidence="1" id="KW-0539">Nucleus</keyword>
<protein>
    <recommendedName>
        <fullName evidence="1">RNA polymerase II transcription factor B subunit 2</fullName>
    </recommendedName>
</protein>
<dbReference type="PANTHER" id="PTHR13152">
    <property type="entry name" value="TFIIH, POLYPEPTIDE 4"/>
    <property type="match status" value="1"/>
</dbReference>
<organism evidence="2 3">
    <name type="scientific">Rhododendron williamsianum</name>
    <dbReference type="NCBI Taxonomy" id="262921"/>
    <lineage>
        <taxon>Eukaryota</taxon>
        <taxon>Viridiplantae</taxon>
        <taxon>Streptophyta</taxon>
        <taxon>Embryophyta</taxon>
        <taxon>Tracheophyta</taxon>
        <taxon>Spermatophyta</taxon>
        <taxon>Magnoliopsida</taxon>
        <taxon>eudicotyledons</taxon>
        <taxon>Gunneridae</taxon>
        <taxon>Pentapetalae</taxon>
        <taxon>asterids</taxon>
        <taxon>Ericales</taxon>
        <taxon>Ericaceae</taxon>
        <taxon>Ericoideae</taxon>
        <taxon>Rhodoreae</taxon>
        <taxon>Rhododendron</taxon>
    </lineage>
</organism>
<keyword evidence="1" id="KW-0804">Transcription</keyword>
<dbReference type="GO" id="GO:0003690">
    <property type="term" value="F:double-stranded DNA binding"/>
    <property type="evidence" value="ECO:0007669"/>
    <property type="project" value="TreeGrafter"/>
</dbReference>
<evidence type="ECO:0000313" key="2">
    <source>
        <dbReference type="EMBL" id="KAE9457404.1"/>
    </source>
</evidence>
<sequence>MLRSSFGDWEAAAMCFRNDSHRLVYKPSRSFVRKYAETLAIDDGLQDSAVEVVPWLNKMIYASFIFSKSMMKLAGSLKILKPILMLSLCENTKSVLIAASYILLKHREQVKYTSEFPTVNPKILLSGPAGSEIYQEMLTKALAKYFGAKLLIFDSHSFLGERGVDTADMISFLLELSFHVTGEAYNMNTLTDFQRNVIKDLADLGLVKLQQGRKESWFIPTKLATNLSISLSDLSSRKQFSCKGNAWETKVPLIAASKALRILRKRSRWIQ</sequence>
<dbReference type="AlphaFoldDB" id="A0A6A4LMA3"/>
<dbReference type="PANTHER" id="PTHR13152:SF0">
    <property type="entry name" value="GENERAL TRANSCRIPTION FACTOR IIH SUBUNIT 4"/>
    <property type="match status" value="1"/>
</dbReference>
<keyword evidence="1" id="KW-0234">DNA repair</keyword>
<keyword evidence="3" id="KW-1185">Reference proteome</keyword>
<dbReference type="Proteomes" id="UP000428333">
    <property type="component" value="Linkage Group LG06"/>
</dbReference>
<accession>A0A6A4LMA3</accession>
<feature type="non-terminal residue" evidence="2">
    <location>
        <position position="1"/>
    </location>
</feature>
<name>A0A6A4LMA3_9ERIC</name>
<proteinExistence type="inferred from homology"/>
<keyword evidence="1" id="KW-0227">DNA damage</keyword>
<keyword evidence="1" id="KW-0805">Transcription regulation</keyword>
<gene>
    <name evidence="2" type="ORF">C3L33_10686</name>
</gene>
<dbReference type="GO" id="GO:0001671">
    <property type="term" value="F:ATPase activator activity"/>
    <property type="evidence" value="ECO:0007669"/>
    <property type="project" value="InterPro"/>
</dbReference>
<comment type="similarity">
    <text evidence="1">Belongs to the TFB2 family.</text>
</comment>
<comment type="function">
    <text evidence="1">Component of the general transcription and DNA repair factor IIH (TFIIH) core complex which is involved in general and transcription-coupled nucleotide excision repair (NER) of damaged DNA.</text>
</comment>
<comment type="subcellular location">
    <subcellularLocation>
        <location evidence="1">Nucleus</location>
    </subcellularLocation>
</comment>
<evidence type="ECO:0000313" key="3">
    <source>
        <dbReference type="Proteomes" id="UP000428333"/>
    </source>
</evidence>
<dbReference type="GO" id="GO:0000439">
    <property type="term" value="C:transcription factor TFIIH core complex"/>
    <property type="evidence" value="ECO:0007669"/>
    <property type="project" value="InterPro"/>
</dbReference>
<dbReference type="GO" id="GO:0005675">
    <property type="term" value="C:transcription factor TFIIH holo complex"/>
    <property type="evidence" value="ECO:0007669"/>
    <property type="project" value="TreeGrafter"/>
</dbReference>
<dbReference type="GO" id="GO:0006289">
    <property type="term" value="P:nucleotide-excision repair"/>
    <property type="evidence" value="ECO:0007669"/>
    <property type="project" value="InterPro"/>
</dbReference>
<feature type="non-terminal residue" evidence="2">
    <location>
        <position position="271"/>
    </location>
</feature>
<evidence type="ECO:0000256" key="1">
    <source>
        <dbReference type="RuleBase" id="RU364024"/>
    </source>
</evidence>